<dbReference type="Pfam" id="PF01078">
    <property type="entry name" value="Mg_chelatase"/>
    <property type="match status" value="1"/>
</dbReference>
<sequence length="36" mass="4046">GGGSRPQPGEITLAHHGVLFLDELPEFDRRVLEVFR</sequence>
<dbReference type="HOGENOM" id="CLU_3370370_0_0_6"/>
<proteinExistence type="predicted"/>
<dbReference type="InterPro" id="IPR027417">
    <property type="entry name" value="P-loop_NTPase"/>
</dbReference>
<dbReference type="InterPro" id="IPR000523">
    <property type="entry name" value="Mg_chelatse_chII-like_cat_dom"/>
</dbReference>
<feature type="domain" description="Magnesium chelatase ChlI-like catalytic" evidence="1">
    <location>
        <begin position="1"/>
        <end position="36"/>
    </location>
</feature>
<accession>F3G0N1</accession>
<organism evidence="2 3">
    <name type="scientific">Pseudomonas syringae pv. japonica str. M301072</name>
    <dbReference type="NCBI Taxonomy" id="629262"/>
    <lineage>
        <taxon>Bacteria</taxon>
        <taxon>Pseudomonadati</taxon>
        <taxon>Pseudomonadota</taxon>
        <taxon>Gammaproteobacteria</taxon>
        <taxon>Pseudomonadales</taxon>
        <taxon>Pseudomonadaceae</taxon>
        <taxon>Pseudomonas</taxon>
        <taxon>Pseudomonas syringae</taxon>
    </lineage>
</organism>
<dbReference type="Proteomes" id="UP000004471">
    <property type="component" value="Unassembled WGS sequence"/>
</dbReference>
<protein>
    <submittedName>
        <fullName evidence="2">Mg chelatase-related protein</fullName>
    </submittedName>
</protein>
<feature type="non-terminal residue" evidence="2">
    <location>
        <position position="1"/>
    </location>
</feature>
<dbReference type="AlphaFoldDB" id="F3G0N1"/>
<dbReference type="Gene3D" id="3.40.50.300">
    <property type="entry name" value="P-loop containing nucleotide triphosphate hydrolases"/>
    <property type="match status" value="1"/>
</dbReference>
<evidence type="ECO:0000313" key="3">
    <source>
        <dbReference type="Proteomes" id="UP000004471"/>
    </source>
</evidence>
<feature type="non-terminal residue" evidence="2">
    <location>
        <position position="36"/>
    </location>
</feature>
<reference evidence="2 3" key="1">
    <citation type="journal article" date="2011" name="PLoS Pathog.">
        <title>Dynamic evolution of pathogenicity revealed by sequencing and comparative genomics of 19 Pseudomonas syringae isolates.</title>
        <authorList>
            <person name="Baltrus D.A."/>
            <person name="Nishimura M.T."/>
            <person name="Romanchuk A."/>
            <person name="Chang J.H."/>
            <person name="Mukhtar M.S."/>
            <person name="Cherkis K."/>
            <person name="Roach J."/>
            <person name="Grant S.R."/>
            <person name="Jones C.D."/>
            <person name="Dangl J.L."/>
        </authorList>
    </citation>
    <scope>NUCLEOTIDE SEQUENCE [LARGE SCALE GENOMIC DNA]</scope>
    <source>
        <strain evidence="3">M301072PT</strain>
    </source>
</reference>
<dbReference type="GO" id="GO:0005524">
    <property type="term" value="F:ATP binding"/>
    <property type="evidence" value="ECO:0007669"/>
    <property type="project" value="InterPro"/>
</dbReference>
<dbReference type="EMBL" id="AEAH01004338">
    <property type="protein sequence ID" value="EGH36023.1"/>
    <property type="molecule type" value="Genomic_DNA"/>
</dbReference>
<name>F3G0N1_PSESX</name>
<dbReference type="SUPFAM" id="SSF52540">
    <property type="entry name" value="P-loop containing nucleoside triphosphate hydrolases"/>
    <property type="match status" value="1"/>
</dbReference>
<comment type="caution">
    <text evidence="2">The sequence shown here is derived from an EMBL/GenBank/DDBJ whole genome shotgun (WGS) entry which is preliminary data.</text>
</comment>
<evidence type="ECO:0000259" key="1">
    <source>
        <dbReference type="Pfam" id="PF01078"/>
    </source>
</evidence>
<gene>
    <name evidence="2" type="ORF">PSYJA_46001</name>
</gene>
<evidence type="ECO:0000313" key="2">
    <source>
        <dbReference type="EMBL" id="EGH36023.1"/>
    </source>
</evidence>